<reference evidence="1" key="1">
    <citation type="journal article" date="2019" name="PLoS Negl. Trop. Dis.">
        <title>Revisiting the worldwide diversity of Leptospira species in the environment.</title>
        <authorList>
            <person name="Vincent A.T."/>
            <person name="Schiettekatte O."/>
            <person name="Bourhy P."/>
            <person name="Veyrier F.J."/>
            <person name="Picardeau M."/>
        </authorList>
    </citation>
    <scope>NUCLEOTIDE SEQUENCE [LARGE SCALE GENOMIC DNA]</scope>
    <source>
        <strain evidence="1">201300427</strain>
    </source>
</reference>
<dbReference type="GO" id="GO:0005524">
    <property type="term" value="F:ATP binding"/>
    <property type="evidence" value="ECO:0007669"/>
    <property type="project" value="UniProtKB-KW"/>
</dbReference>
<comment type="caution">
    <text evidence="1">The sequence shown here is derived from an EMBL/GenBank/DDBJ whole genome shotgun (WGS) entry which is preliminary data.</text>
</comment>
<gene>
    <name evidence="1" type="ORF">EHS15_06835</name>
</gene>
<sequence>MGNDLKTLILLRGLPGSGKSSLAKILSEDGKYPVFSVDRYFTDPITGIYEFRYQENHLAYRACESDTRSAMENVVPKIFVDNTFTMEWEMKPYFLLASEYDYTVFTMTLENRHEGENIHGITDDQMKKMALGYQVELLPERLREK</sequence>
<dbReference type="PANTHER" id="PTHR13308">
    <property type="entry name" value="NEDD4-BINDING PROTEIN 2-LIKE 1"/>
    <property type="match status" value="1"/>
</dbReference>
<dbReference type="PANTHER" id="PTHR13308:SF40">
    <property type="entry name" value="NEDD4-BINDING PROTEIN 2-LIKE 1"/>
    <property type="match status" value="1"/>
</dbReference>
<keyword evidence="1" id="KW-0067">ATP-binding</keyword>
<dbReference type="Proteomes" id="UP000298058">
    <property type="component" value="Unassembled WGS sequence"/>
</dbReference>
<dbReference type="SUPFAM" id="SSF52540">
    <property type="entry name" value="P-loop containing nucleoside triphosphate hydrolases"/>
    <property type="match status" value="1"/>
</dbReference>
<accession>A0A4R9LZK7</accession>
<evidence type="ECO:0000313" key="2">
    <source>
        <dbReference type="Proteomes" id="UP000298058"/>
    </source>
</evidence>
<proteinExistence type="predicted"/>
<dbReference type="OrthoDB" id="6182772at2"/>
<protein>
    <submittedName>
        <fullName evidence="1">ATP-binding protein</fullName>
    </submittedName>
</protein>
<dbReference type="Pfam" id="PF13671">
    <property type="entry name" value="AAA_33"/>
    <property type="match status" value="1"/>
</dbReference>
<keyword evidence="2" id="KW-1185">Reference proteome</keyword>
<dbReference type="RefSeq" id="WP_135759813.1">
    <property type="nucleotide sequence ID" value="NZ_RQHW01000026.1"/>
</dbReference>
<dbReference type="AlphaFoldDB" id="A0A4R9LZK7"/>
<dbReference type="EMBL" id="RQHW01000026">
    <property type="protein sequence ID" value="TGN19810.1"/>
    <property type="molecule type" value="Genomic_DNA"/>
</dbReference>
<organism evidence="1 2">
    <name type="scientific">Leptospira idonii</name>
    <dbReference type="NCBI Taxonomy" id="1193500"/>
    <lineage>
        <taxon>Bacteria</taxon>
        <taxon>Pseudomonadati</taxon>
        <taxon>Spirochaetota</taxon>
        <taxon>Spirochaetia</taxon>
        <taxon>Leptospirales</taxon>
        <taxon>Leptospiraceae</taxon>
        <taxon>Leptospira</taxon>
    </lineage>
</organism>
<dbReference type="Gene3D" id="3.40.50.300">
    <property type="entry name" value="P-loop containing nucleotide triphosphate hydrolases"/>
    <property type="match status" value="1"/>
</dbReference>
<evidence type="ECO:0000313" key="1">
    <source>
        <dbReference type="EMBL" id="TGN19810.1"/>
    </source>
</evidence>
<name>A0A4R9LZK7_9LEPT</name>
<keyword evidence="1" id="KW-0547">Nucleotide-binding</keyword>
<dbReference type="InterPro" id="IPR027417">
    <property type="entry name" value="P-loop_NTPase"/>
</dbReference>
<dbReference type="InterPro" id="IPR026302">
    <property type="entry name" value="NEDD4-bd_p2"/>
</dbReference>